<accession>A0A9D4UU74</accession>
<evidence type="ECO:0000256" key="2">
    <source>
        <dbReference type="PROSITE-ProRule" id="PRU00708"/>
    </source>
</evidence>
<dbReference type="InterPro" id="IPR011990">
    <property type="entry name" value="TPR-like_helical_dom_sf"/>
</dbReference>
<evidence type="ECO:0000256" key="1">
    <source>
        <dbReference type="ARBA" id="ARBA00022737"/>
    </source>
</evidence>
<feature type="repeat" description="PPR" evidence="2">
    <location>
        <begin position="134"/>
        <end position="168"/>
    </location>
</feature>
<evidence type="ECO:0000313" key="4">
    <source>
        <dbReference type="Proteomes" id="UP000886520"/>
    </source>
</evidence>
<feature type="repeat" description="PPR" evidence="2">
    <location>
        <begin position="440"/>
        <end position="474"/>
    </location>
</feature>
<dbReference type="GO" id="GO:0003723">
    <property type="term" value="F:RNA binding"/>
    <property type="evidence" value="ECO:0007669"/>
    <property type="project" value="InterPro"/>
</dbReference>
<feature type="repeat" description="PPR" evidence="2">
    <location>
        <begin position="781"/>
        <end position="815"/>
    </location>
</feature>
<dbReference type="FunFam" id="1.25.40.10:FF:000393">
    <property type="entry name" value="Pentatricopeptide repeat-containing protein At1g20230"/>
    <property type="match status" value="1"/>
</dbReference>
<dbReference type="Pfam" id="PF01535">
    <property type="entry name" value="PPR"/>
    <property type="match status" value="3"/>
</dbReference>
<feature type="repeat" description="PPR" evidence="2">
    <location>
        <begin position="848"/>
        <end position="882"/>
    </location>
</feature>
<feature type="repeat" description="PPR" evidence="2">
    <location>
        <begin position="644"/>
        <end position="678"/>
    </location>
</feature>
<proteinExistence type="predicted"/>
<dbReference type="NCBIfam" id="TIGR00756">
    <property type="entry name" value="PPR"/>
    <property type="match status" value="12"/>
</dbReference>
<dbReference type="Gene3D" id="1.25.40.10">
    <property type="entry name" value="Tetratricopeptide repeat domain"/>
    <property type="match status" value="10"/>
</dbReference>
<feature type="repeat" description="PPR" evidence="2">
    <location>
        <begin position="950"/>
        <end position="984"/>
    </location>
</feature>
<evidence type="ECO:0008006" key="5">
    <source>
        <dbReference type="Google" id="ProtNLM"/>
    </source>
</evidence>
<dbReference type="Proteomes" id="UP000886520">
    <property type="component" value="Chromosome 11"/>
</dbReference>
<dbReference type="GO" id="GO:0009451">
    <property type="term" value="P:RNA modification"/>
    <property type="evidence" value="ECO:0007669"/>
    <property type="project" value="InterPro"/>
</dbReference>
<dbReference type="Pfam" id="PF13041">
    <property type="entry name" value="PPR_2"/>
    <property type="match status" value="10"/>
</dbReference>
<comment type="caution">
    <text evidence="3">The sequence shown here is derived from an EMBL/GenBank/DDBJ whole genome shotgun (WGS) entry which is preliminary data.</text>
</comment>
<dbReference type="OrthoDB" id="185373at2759"/>
<sequence length="1163" mass="127526">MFSQSSSKSPNFKHKMTMEPLWIDGSYSSSWVHEEPRRRRMLISAAEAKHADLSVNMKENGMDMKATSLSFVVSLKACTKKKDLHQASKLHADIKSSGLLESNIYLGNMLASLYAKCGALAKAQEVLDWLPVRNVVSWNALISGYSQQGLGHESLECYELMRSEGLSPNAITYTCILKACGITQDVDMGKKIHDEIVNKGLLGVDRVLGNALVDMYAKCGAVAKAQLVLDELPAQDVVSWNALIAGYAQQMLGEEALNCYEQMQRKGISPNAITYTCILKACGITQNTDRGKHIHDEIVSKGLLGIDAVLGNALVDMYAKCGAVSRAQEVFDDLPVRNVVSWNALIAGYAQERLGEKALDCYEMMRNEGLFPNAITYTCSLRACGITQDIDSGKQIHDELVGKKLLGIDAALDNAVVDMYAKCGAVAKAHEVLDGLPIRNVDSCNALIEGYTEQGLGQKALDCYERMQSEGLSPNAITYTFILKACGITLDIDKGMQIHDHIVSKGHLGRDAALGNALVDMYAKWGAVAKAQVVLDGLPVQDVVSWNALIAGYAQQELGEEALNCYEQMRRKGITPNAITYTCILKVCGITHNVDRGKQIHDEIVTQGLLGRDEVLGNALVNMYAKCGVVARAQQVFDDLPVRDVVSWNALITGYSQQGLGKQALVCYEQMRSEGFSPDAITYSCILKACSITRNVDKGKQIYNEIVSEGLLGTDVGLVNALVDMYAKCGAFSRAQQVLDEMPVRDVVSWNALIAGYAQQEQGKEALDCLQRLRSECFNPNAITYTCILKACGITQDVDRGKQIHDEIVRQGLLEVDVVLGNALVDMYAKCGEIFEAHQVLDELPVRDVVSWSALIAGYAQQGHGKEALDCYERMQREGLSPNPITYTCILKAFSTIQDVDRGNRIGYEIVTKGLLERNVLLGNALIDMYAKCGAASKAQQVLYELPVRDVVSWSALIAGYVRQGLAKEGLDCYEQMESDGLSPDAITYTYILKACGITRDMDRGEKLHDEIISKGLLLKDELGNALVSMYAKCGAVVKAQQVLDKLPVRDIVSWTALIAGYAQQGQCKEAMDCFERMRSEGVTSNIVLWNALIGGYAQQGLAEEALNCFHWMQREGTSPDAVTFVCMLKSCSHLGLVNEGQMYFKQMRENYGTIQTESITPA</sequence>
<keyword evidence="4" id="KW-1185">Reference proteome</keyword>
<feature type="repeat" description="PPR" evidence="2">
    <location>
        <begin position="746"/>
        <end position="780"/>
    </location>
</feature>
<gene>
    <name evidence="3" type="ORF">GOP47_0011965</name>
</gene>
<feature type="repeat" description="PPR" evidence="2">
    <location>
        <begin position="1086"/>
        <end position="1120"/>
    </location>
</feature>
<name>A0A9D4UU74_ADICA</name>
<organism evidence="3 4">
    <name type="scientific">Adiantum capillus-veneris</name>
    <name type="common">Maidenhair fern</name>
    <dbReference type="NCBI Taxonomy" id="13818"/>
    <lineage>
        <taxon>Eukaryota</taxon>
        <taxon>Viridiplantae</taxon>
        <taxon>Streptophyta</taxon>
        <taxon>Embryophyta</taxon>
        <taxon>Tracheophyta</taxon>
        <taxon>Polypodiopsida</taxon>
        <taxon>Polypodiidae</taxon>
        <taxon>Polypodiales</taxon>
        <taxon>Pteridineae</taxon>
        <taxon>Pteridaceae</taxon>
        <taxon>Vittarioideae</taxon>
        <taxon>Adiantum</taxon>
    </lineage>
</organism>
<dbReference type="InterPro" id="IPR046960">
    <property type="entry name" value="PPR_At4g14850-like_plant"/>
</dbReference>
<dbReference type="EMBL" id="JABFUD020000011">
    <property type="protein sequence ID" value="KAI5073952.1"/>
    <property type="molecule type" value="Genomic_DNA"/>
</dbReference>
<protein>
    <recommendedName>
        <fullName evidence="5">Pentatricopeptide repeat-containing protein</fullName>
    </recommendedName>
</protein>
<dbReference type="PANTHER" id="PTHR24015:SF739">
    <property type="entry name" value="OS03G0644200 PROTEIN"/>
    <property type="match status" value="1"/>
</dbReference>
<dbReference type="PANTHER" id="PTHR24015">
    <property type="entry name" value="OS07G0578800 PROTEIN-RELATED"/>
    <property type="match status" value="1"/>
</dbReference>
<feature type="repeat" description="PPR" evidence="2">
    <location>
        <begin position="542"/>
        <end position="576"/>
    </location>
</feature>
<feature type="repeat" description="PPR" evidence="2">
    <location>
        <begin position="338"/>
        <end position="372"/>
    </location>
</feature>
<dbReference type="FunFam" id="1.25.40.10:FF:000227">
    <property type="entry name" value="Pentatricopeptide repeat-containing protein At3g13880"/>
    <property type="match status" value="1"/>
</dbReference>
<dbReference type="InterPro" id="IPR002885">
    <property type="entry name" value="PPR_rpt"/>
</dbReference>
<evidence type="ECO:0000313" key="3">
    <source>
        <dbReference type="EMBL" id="KAI5073952.1"/>
    </source>
</evidence>
<feature type="repeat" description="PPR" evidence="2">
    <location>
        <begin position="985"/>
        <end position="1019"/>
    </location>
</feature>
<reference evidence="3" key="1">
    <citation type="submission" date="2021-01" db="EMBL/GenBank/DDBJ databases">
        <title>Adiantum capillus-veneris genome.</title>
        <authorList>
            <person name="Fang Y."/>
            <person name="Liao Q."/>
        </authorList>
    </citation>
    <scope>NUCLEOTIDE SEQUENCE</scope>
    <source>
        <strain evidence="3">H3</strain>
        <tissue evidence="3">Leaf</tissue>
    </source>
</reference>
<feature type="repeat" description="PPR" evidence="2">
    <location>
        <begin position="1051"/>
        <end position="1085"/>
    </location>
</feature>
<feature type="repeat" description="PPR" evidence="2">
    <location>
        <begin position="236"/>
        <end position="270"/>
    </location>
</feature>
<dbReference type="FunFam" id="1.25.40.10:FF:000031">
    <property type="entry name" value="Pentatricopeptide repeat-containing protein mitochondrial"/>
    <property type="match status" value="4"/>
</dbReference>
<feature type="repeat" description="PPR" evidence="2">
    <location>
        <begin position="679"/>
        <end position="713"/>
    </location>
</feature>
<dbReference type="PROSITE" id="PS51375">
    <property type="entry name" value="PPR"/>
    <property type="match status" value="14"/>
</dbReference>
<dbReference type="AlphaFoldDB" id="A0A9D4UU74"/>
<keyword evidence="1" id="KW-0677">Repeat</keyword>
<dbReference type="FunFam" id="1.25.40.10:FF:000344">
    <property type="entry name" value="Pentatricopeptide repeat-containing protein"/>
    <property type="match status" value="2"/>
</dbReference>